<keyword evidence="3" id="KW-1185">Reference proteome</keyword>
<proteinExistence type="predicted"/>
<reference evidence="2 3" key="1">
    <citation type="submission" date="2020-02" db="EMBL/GenBank/DDBJ databases">
        <authorList>
            <person name="Ferguson B K."/>
        </authorList>
    </citation>
    <scope>NUCLEOTIDE SEQUENCE [LARGE SCALE GENOMIC DNA]</scope>
</reference>
<evidence type="ECO:0000256" key="1">
    <source>
        <dbReference type="SAM" id="MobiDB-lite"/>
    </source>
</evidence>
<feature type="non-terminal residue" evidence="2">
    <location>
        <position position="52"/>
    </location>
</feature>
<name>A0A6H5HFR9_9HEMI</name>
<evidence type="ECO:0000313" key="2">
    <source>
        <dbReference type="EMBL" id="CAB0015869.1"/>
    </source>
</evidence>
<dbReference type="EMBL" id="CADCXU010029679">
    <property type="protein sequence ID" value="CAB0015869.1"/>
    <property type="molecule type" value="Genomic_DNA"/>
</dbReference>
<evidence type="ECO:0000313" key="3">
    <source>
        <dbReference type="Proteomes" id="UP000479000"/>
    </source>
</evidence>
<accession>A0A6H5HFR9</accession>
<dbReference type="AlphaFoldDB" id="A0A6H5HFR9"/>
<sequence>MSKGRLHRSSVERLPMRPGSPDSLAPLTFLGDHSAALKVILAGNNLTALVDL</sequence>
<dbReference type="Proteomes" id="UP000479000">
    <property type="component" value="Unassembled WGS sequence"/>
</dbReference>
<feature type="region of interest" description="Disordered" evidence="1">
    <location>
        <begin position="1"/>
        <end position="23"/>
    </location>
</feature>
<protein>
    <submittedName>
        <fullName evidence="2">Uncharacterized protein</fullName>
    </submittedName>
</protein>
<gene>
    <name evidence="2" type="ORF">NTEN_LOCUS20209</name>
</gene>
<organism evidence="2 3">
    <name type="scientific">Nesidiocoris tenuis</name>
    <dbReference type="NCBI Taxonomy" id="355587"/>
    <lineage>
        <taxon>Eukaryota</taxon>
        <taxon>Metazoa</taxon>
        <taxon>Ecdysozoa</taxon>
        <taxon>Arthropoda</taxon>
        <taxon>Hexapoda</taxon>
        <taxon>Insecta</taxon>
        <taxon>Pterygota</taxon>
        <taxon>Neoptera</taxon>
        <taxon>Paraneoptera</taxon>
        <taxon>Hemiptera</taxon>
        <taxon>Heteroptera</taxon>
        <taxon>Panheteroptera</taxon>
        <taxon>Cimicomorpha</taxon>
        <taxon>Miridae</taxon>
        <taxon>Dicyphina</taxon>
        <taxon>Nesidiocoris</taxon>
    </lineage>
</organism>